<dbReference type="GO" id="GO:0015808">
    <property type="term" value="P:L-alanine transport"/>
    <property type="evidence" value="ECO:0007669"/>
    <property type="project" value="TreeGrafter"/>
</dbReference>
<dbReference type="GO" id="GO:0016887">
    <property type="term" value="F:ATP hydrolysis activity"/>
    <property type="evidence" value="ECO:0007669"/>
    <property type="project" value="InterPro"/>
</dbReference>
<dbReference type="Proteomes" id="UP000058636">
    <property type="component" value="Unassembled WGS sequence"/>
</dbReference>
<dbReference type="GO" id="GO:1903806">
    <property type="term" value="P:L-isoleucine import across plasma membrane"/>
    <property type="evidence" value="ECO:0007669"/>
    <property type="project" value="TreeGrafter"/>
</dbReference>
<gene>
    <name evidence="4" type="ORF">XD57_1298</name>
</gene>
<accession>A0A101EPP4</accession>
<dbReference type="PANTHER" id="PTHR45772">
    <property type="entry name" value="CONSERVED COMPONENT OF ABC TRANSPORTER FOR NATURAL AMINO ACIDS-RELATED"/>
    <property type="match status" value="1"/>
</dbReference>
<dbReference type="InterPro" id="IPR027417">
    <property type="entry name" value="P-loop_NTPase"/>
</dbReference>
<keyword evidence="3" id="KW-0067">ATP-binding</keyword>
<sequence length="284" mass="32280">MTVTDLSKKPLLLLDHVTMQFGGLLAVDDFTNEIREGELVGLIGPNGAGKTTVFNVITGIYTPTKGRIVFNDIDITGLRPYQITHLGIARTFQNIRLFSDMTVLENVLVAQHHVLSNPDADRILVKHGKPRKGHGRFWFWRAVTKIGYLKKEKEMVERAKDLIKRVGLEKVMYEKASSLPYGEQRKLEIARALATEPKLILLDEPAAGMNPKETEDLMEFIKQIRKDFNLTVLLIEHDMKVVMGICERIIVMDYGRIIAEGTPKEIQNDPRVIEAYLGREWESV</sequence>
<dbReference type="GO" id="GO:0005524">
    <property type="term" value="F:ATP binding"/>
    <property type="evidence" value="ECO:0007669"/>
    <property type="project" value="UniProtKB-KW"/>
</dbReference>
<protein>
    <submittedName>
        <fullName evidence="4">ABC transporter related</fullName>
    </submittedName>
</protein>
<reference evidence="4 5" key="1">
    <citation type="journal article" date="2015" name="MBio">
        <title>Genome-Resolved Metagenomic Analysis Reveals Roles for Candidate Phyla and Other Microbial Community Members in Biogeochemical Transformations in Oil Reservoirs.</title>
        <authorList>
            <person name="Hu P."/>
            <person name="Tom L."/>
            <person name="Singh A."/>
            <person name="Thomas B.C."/>
            <person name="Baker B.J."/>
            <person name="Piceno Y.M."/>
            <person name="Andersen G.L."/>
            <person name="Banfield J.F."/>
        </authorList>
    </citation>
    <scope>NUCLEOTIDE SEQUENCE [LARGE SCALE GENOMIC DNA]</scope>
    <source>
        <strain evidence="4">46_26</strain>
    </source>
</reference>
<dbReference type="GO" id="GO:0005886">
    <property type="term" value="C:plasma membrane"/>
    <property type="evidence" value="ECO:0007669"/>
    <property type="project" value="TreeGrafter"/>
</dbReference>
<dbReference type="SMART" id="SM00382">
    <property type="entry name" value="AAA"/>
    <property type="match status" value="1"/>
</dbReference>
<keyword evidence="1" id="KW-0813">Transport</keyword>
<dbReference type="SUPFAM" id="SSF52540">
    <property type="entry name" value="P-loop containing nucleoside triphosphate hydrolases"/>
    <property type="match status" value="1"/>
</dbReference>
<evidence type="ECO:0000256" key="3">
    <source>
        <dbReference type="ARBA" id="ARBA00022840"/>
    </source>
</evidence>
<dbReference type="Pfam" id="PF00005">
    <property type="entry name" value="ABC_tran"/>
    <property type="match status" value="1"/>
</dbReference>
<dbReference type="PATRIC" id="fig|93930.3.peg.341"/>
<dbReference type="GO" id="GO:1903805">
    <property type="term" value="P:L-valine import across plasma membrane"/>
    <property type="evidence" value="ECO:0007669"/>
    <property type="project" value="TreeGrafter"/>
</dbReference>
<dbReference type="CDD" id="cd03219">
    <property type="entry name" value="ABC_Mj1267_LivG_branched"/>
    <property type="match status" value="1"/>
</dbReference>
<dbReference type="RefSeq" id="WP_012311258.1">
    <property type="nucleotide sequence ID" value="NZ_DAITJQ010000001.1"/>
</dbReference>
<dbReference type="AlphaFoldDB" id="A0A101EPP4"/>
<dbReference type="InterPro" id="IPR051120">
    <property type="entry name" value="ABC_AA/LPS_Transport"/>
</dbReference>
<evidence type="ECO:0000256" key="1">
    <source>
        <dbReference type="ARBA" id="ARBA00022448"/>
    </source>
</evidence>
<organism evidence="4 5">
    <name type="scientific">Thermotoga petrophila</name>
    <dbReference type="NCBI Taxonomy" id="93929"/>
    <lineage>
        <taxon>Bacteria</taxon>
        <taxon>Thermotogati</taxon>
        <taxon>Thermotogota</taxon>
        <taxon>Thermotogae</taxon>
        <taxon>Thermotogales</taxon>
        <taxon>Thermotogaceae</taxon>
        <taxon>Thermotoga</taxon>
    </lineage>
</organism>
<dbReference type="InterPro" id="IPR032823">
    <property type="entry name" value="BCA_ABC_TP_C"/>
</dbReference>
<dbReference type="Gene3D" id="3.40.50.300">
    <property type="entry name" value="P-loop containing nucleotide triphosphate hydrolases"/>
    <property type="match status" value="1"/>
</dbReference>
<dbReference type="Pfam" id="PF12399">
    <property type="entry name" value="BCA_ABC_TP_C"/>
    <property type="match status" value="1"/>
</dbReference>
<dbReference type="FunFam" id="3.40.50.300:FF:000421">
    <property type="entry name" value="Branched-chain amino acid ABC transporter ATP-binding protein"/>
    <property type="match status" value="1"/>
</dbReference>
<dbReference type="EMBL" id="LGFG01000124">
    <property type="protein sequence ID" value="KUK22604.1"/>
    <property type="molecule type" value="Genomic_DNA"/>
</dbReference>
<evidence type="ECO:0000313" key="5">
    <source>
        <dbReference type="Proteomes" id="UP000058636"/>
    </source>
</evidence>
<dbReference type="PROSITE" id="PS50893">
    <property type="entry name" value="ABC_TRANSPORTER_2"/>
    <property type="match status" value="1"/>
</dbReference>
<dbReference type="GO" id="GO:0005304">
    <property type="term" value="F:L-valine transmembrane transporter activity"/>
    <property type="evidence" value="ECO:0007669"/>
    <property type="project" value="TreeGrafter"/>
</dbReference>
<keyword evidence="2" id="KW-0547">Nucleotide-binding</keyword>
<proteinExistence type="predicted"/>
<comment type="caution">
    <text evidence="4">The sequence shown here is derived from an EMBL/GenBank/DDBJ whole genome shotgun (WGS) entry which is preliminary data.</text>
</comment>
<dbReference type="GO" id="GO:0042941">
    <property type="term" value="P:D-alanine transmembrane transport"/>
    <property type="evidence" value="ECO:0007669"/>
    <property type="project" value="TreeGrafter"/>
</dbReference>
<evidence type="ECO:0000313" key="4">
    <source>
        <dbReference type="EMBL" id="KUK22604.1"/>
    </source>
</evidence>
<dbReference type="InterPro" id="IPR003593">
    <property type="entry name" value="AAA+_ATPase"/>
</dbReference>
<dbReference type="PANTHER" id="PTHR45772:SF7">
    <property type="entry name" value="AMINO ACID ABC TRANSPORTER ATP-BINDING PROTEIN"/>
    <property type="match status" value="1"/>
</dbReference>
<dbReference type="InterPro" id="IPR003439">
    <property type="entry name" value="ABC_transporter-like_ATP-bd"/>
</dbReference>
<dbReference type="GO" id="GO:0015192">
    <property type="term" value="F:L-phenylalanine transmembrane transporter activity"/>
    <property type="evidence" value="ECO:0007669"/>
    <property type="project" value="TreeGrafter"/>
</dbReference>
<evidence type="ECO:0000256" key="2">
    <source>
        <dbReference type="ARBA" id="ARBA00022741"/>
    </source>
</evidence>
<name>A0A101EPP4_9THEM</name>
<dbReference type="GO" id="GO:0015188">
    <property type="term" value="F:L-isoleucine transmembrane transporter activity"/>
    <property type="evidence" value="ECO:0007669"/>
    <property type="project" value="TreeGrafter"/>
</dbReference>